<dbReference type="GO" id="GO:0031122">
    <property type="term" value="P:cytoplasmic microtubule organization"/>
    <property type="evidence" value="ECO:0007669"/>
    <property type="project" value="TreeGrafter"/>
</dbReference>
<dbReference type="InterPro" id="IPR036859">
    <property type="entry name" value="CAP-Gly_dom_sf"/>
</dbReference>
<proteinExistence type="evidence at transcript level"/>
<dbReference type="SUPFAM" id="SSF74924">
    <property type="entry name" value="Cap-Gly domain"/>
    <property type="match status" value="1"/>
</dbReference>
<gene>
    <name evidence="2" type="primary">F5H367</name>
</gene>
<evidence type="ECO:0000313" key="2">
    <source>
        <dbReference type="EMBL" id="CCP71956.1"/>
    </source>
</evidence>
<sequence>MSMLKPSGLKAPTKILKPGSTALKTPAAVVAPVERTTSSEKASNTPSSEAQEEFVDDFRVGERVWVNGNISLDSSSFWEKPSLPQANGPGLF</sequence>
<organism evidence="2">
    <name type="scientific">Neovison vison</name>
    <name type="common">American mink</name>
    <name type="synonym">Mustela vison</name>
    <dbReference type="NCBI Taxonomy" id="452646"/>
    <lineage>
        <taxon>Eukaryota</taxon>
        <taxon>Metazoa</taxon>
        <taxon>Chordata</taxon>
        <taxon>Craniata</taxon>
        <taxon>Vertebrata</taxon>
        <taxon>Euteleostomi</taxon>
        <taxon>Mammalia</taxon>
        <taxon>Eutheria</taxon>
        <taxon>Laurasiatheria</taxon>
        <taxon>Carnivora</taxon>
        <taxon>Caniformia</taxon>
        <taxon>Musteloidea</taxon>
        <taxon>Mustelidae</taxon>
        <taxon>Mustelinae</taxon>
        <taxon>Neogale</taxon>
    </lineage>
</organism>
<name>U6CNE7_NEOVI</name>
<reference evidence="2" key="1">
    <citation type="submission" date="2012-11" db="EMBL/GenBank/DDBJ databases">
        <title>An American mink transcriptome.</title>
        <authorList>
            <person name="Anistoroaei R."/>
            <person name="Christensen K."/>
        </authorList>
    </citation>
    <scope>NUCLEOTIDE SEQUENCE</scope>
    <source>
        <tissue evidence="2">Pool of brain</tissue>
    </source>
</reference>
<dbReference type="GO" id="GO:0051010">
    <property type="term" value="F:microtubule plus-end binding"/>
    <property type="evidence" value="ECO:0007669"/>
    <property type="project" value="TreeGrafter"/>
</dbReference>
<feature type="region of interest" description="Disordered" evidence="1">
    <location>
        <begin position="27"/>
        <end position="53"/>
    </location>
</feature>
<dbReference type="EMBL" id="HAAF01000130">
    <property type="protein sequence ID" value="CCP71956.1"/>
    <property type="molecule type" value="mRNA"/>
</dbReference>
<feature type="compositionally biased region" description="Polar residues" evidence="1">
    <location>
        <begin position="35"/>
        <end position="49"/>
    </location>
</feature>
<dbReference type="GO" id="GO:0005634">
    <property type="term" value="C:nucleus"/>
    <property type="evidence" value="ECO:0007669"/>
    <property type="project" value="TreeGrafter"/>
</dbReference>
<dbReference type="PANTHER" id="PTHR18916:SF44">
    <property type="entry name" value="CAP-GLY DOMAIN-CONTAINING LINKER PROTEIN 1"/>
    <property type="match status" value="1"/>
</dbReference>
<dbReference type="GO" id="GO:0005938">
    <property type="term" value="C:cell cortex"/>
    <property type="evidence" value="ECO:0007669"/>
    <property type="project" value="TreeGrafter"/>
</dbReference>
<protein>
    <submittedName>
        <fullName evidence="2">CAP-GLY domain-containing linker protein 1</fullName>
    </submittedName>
</protein>
<dbReference type="GO" id="GO:0035371">
    <property type="term" value="C:microtubule plus-end"/>
    <property type="evidence" value="ECO:0007669"/>
    <property type="project" value="TreeGrafter"/>
</dbReference>
<dbReference type="GO" id="GO:0031116">
    <property type="term" value="P:positive regulation of microtubule polymerization"/>
    <property type="evidence" value="ECO:0007669"/>
    <property type="project" value="TreeGrafter"/>
</dbReference>
<dbReference type="PANTHER" id="PTHR18916">
    <property type="entry name" value="DYNACTIN 1-RELATED MICROTUBULE-BINDING"/>
    <property type="match status" value="1"/>
</dbReference>
<accession>U6CNE7</accession>
<dbReference type="AlphaFoldDB" id="U6CNE7"/>
<evidence type="ECO:0000256" key="1">
    <source>
        <dbReference type="SAM" id="MobiDB-lite"/>
    </source>
</evidence>